<comment type="function">
    <text evidence="1">Has an antimicrobial activity.</text>
</comment>
<dbReference type="Proteomes" id="UP000694620">
    <property type="component" value="Chromosome 5"/>
</dbReference>
<reference evidence="12" key="2">
    <citation type="submission" date="2025-08" db="UniProtKB">
        <authorList>
            <consortium name="Ensembl"/>
        </authorList>
    </citation>
    <scope>IDENTIFICATION</scope>
</reference>
<proteinExistence type="inferred from homology"/>
<keyword evidence="7" id="KW-0165">Cleavage on pair of basic residues</keyword>
<dbReference type="Ensembl" id="ENSECRT00000002460.1">
    <property type="protein sequence ID" value="ENSECRP00000002430.1"/>
    <property type="gene ID" value="ENSECRG00000001663.1"/>
</dbReference>
<dbReference type="GO" id="GO:0042742">
    <property type="term" value="P:defense response to bacterium"/>
    <property type="evidence" value="ECO:0007669"/>
    <property type="project" value="UniProtKB-KW"/>
</dbReference>
<evidence type="ECO:0000256" key="6">
    <source>
        <dbReference type="ARBA" id="ARBA00022529"/>
    </source>
</evidence>
<evidence type="ECO:0000313" key="13">
    <source>
        <dbReference type="Proteomes" id="UP000694620"/>
    </source>
</evidence>
<keyword evidence="5" id="KW-0964">Secreted</keyword>
<dbReference type="GO" id="GO:0005576">
    <property type="term" value="C:extracellular region"/>
    <property type="evidence" value="ECO:0007669"/>
    <property type="project" value="UniProtKB-SubCell"/>
</dbReference>
<dbReference type="PANTHER" id="PTHR21007">
    <property type="entry name" value="LIVER EXPRESSED ANTIMICROBIAL PEPTIDE 2"/>
    <property type="match status" value="1"/>
</dbReference>
<keyword evidence="6" id="KW-0929">Antimicrobial</keyword>
<dbReference type="PANTHER" id="PTHR21007:SF1">
    <property type="entry name" value="LIVER-EXPRESSED ANTIMICROBIAL PEPTIDE 2"/>
    <property type="match status" value="1"/>
</dbReference>
<keyword evidence="13" id="KW-1185">Reference proteome</keyword>
<evidence type="ECO:0000256" key="7">
    <source>
        <dbReference type="ARBA" id="ARBA00022685"/>
    </source>
</evidence>
<evidence type="ECO:0000256" key="9">
    <source>
        <dbReference type="ARBA" id="ARBA00023022"/>
    </source>
</evidence>
<evidence type="ECO:0000256" key="2">
    <source>
        <dbReference type="ARBA" id="ARBA00004613"/>
    </source>
</evidence>
<evidence type="ECO:0000313" key="12">
    <source>
        <dbReference type="Ensembl" id="ENSECRP00000002430.1"/>
    </source>
</evidence>
<gene>
    <name evidence="12" type="primary">LOC114652118</name>
</gene>
<comment type="similarity">
    <text evidence="3">Belongs to the LEAP2 family.</text>
</comment>
<organism evidence="12 13">
    <name type="scientific">Erpetoichthys calabaricus</name>
    <name type="common">Rope fish</name>
    <name type="synonym">Calamoichthys calabaricus</name>
    <dbReference type="NCBI Taxonomy" id="27687"/>
    <lineage>
        <taxon>Eukaryota</taxon>
        <taxon>Metazoa</taxon>
        <taxon>Chordata</taxon>
        <taxon>Craniata</taxon>
        <taxon>Vertebrata</taxon>
        <taxon>Euteleostomi</taxon>
        <taxon>Actinopterygii</taxon>
        <taxon>Polypteriformes</taxon>
        <taxon>Polypteridae</taxon>
        <taxon>Erpetoichthys</taxon>
    </lineage>
</organism>
<reference evidence="12" key="3">
    <citation type="submission" date="2025-09" db="UniProtKB">
        <authorList>
            <consortium name="Ensembl"/>
        </authorList>
    </citation>
    <scope>IDENTIFICATION</scope>
</reference>
<name>A0A8C4X3N8_ERPCA</name>
<evidence type="ECO:0000256" key="10">
    <source>
        <dbReference type="ARBA" id="ARBA00023157"/>
    </source>
</evidence>
<evidence type="ECO:0000256" key="11">
    <source>
        <dbReference type="SAM" id="SignalP"/>
    </source>
</evidence>
<comment type="subcellular location">
    <subcellularLocation>
        <location evidence="2">Secreted</location>
    </subcellularLocation>
</comment>
<dbReference type="Pfam" id="PF07359">
    <property type="entry name" value="LEAP-2"/>
    <property type="match status" value="1"/>
</dbReference>
<dbReference type="AlphaFoldDB" id="A0A8C4X3N8"/>
<accession>A0A8C4X3N8</accession>
<evidence type="ECO:0000256" key="1">
    <source>
        <dbReference type="ARBA" id="ARBA00002585"/>
    </source>
</evidence>
<evidence type="ECO:0000256" key="3">
    <source>
        <dbReference type="ARBA" id="ARBA00008047"/>
    </source>
</evidence>
<keyword evidence="10" id="KW-1015">Disulfide bond</keyword>
<dbReference type="GO" id="GO:0061844">
    <property type="term" value="P:antimicrobial humoral immune response mediated by antimicrobial peptide"/>
    <property type="evidence" value="ECO:0007669"/>
    <property type="project" value="TreeGrafter"/>
</dbReference>
<reference evidence="12" key="1">
    <citation type="submission" date="2021-06" db="EMBL/GenBank/DDBJ databases">
        <authorList>
            <consortium name="Wellcome Sanger Institute Data Sharing"/>
        </authorList>
    </citation>
    <scope>NUCLEOTIDE SEQUENCE [LARGE SCALE GENOMIC DNA]</scope>
</reference>
<keyword evidence="8 11" id="KW-0732">Signal</keyword>
<dbReference type="GeneTree" id="ENSGT01030000235124"/>
<keyword evidence="9" id="KW-0044">Antibiotic</keyword>
<evidence type="ECO:0000256" key="4">
    <source>
        <dbReference type="ARBA" id="ARBA00020494"/>
    </source>
</evidence>
<sequence>MRNGIHILLATLLIMASVCDLQVQAASLSHGVEVHLVRRVRRSMLWRWITQRPVGSSCRDHSECGTNYCRESICSFQVFSS</sequence>
<evidence type="ECO:0000256" key="5">
    <source>
        <dbReference type="ARBA" id="ARBA00022525"/>
    </source>
</evidence>
<feature type="signal peptide" evidence="11">
    <location>
        <begin position="1"/>
        <end position="25"/>
    </location>
</feature>
<feature type="chain" id="PRO_5034489027" description="Liver-expressed antimicrobial peptide 2" evidence="11">
    <location>
        <begin position="26"/>
        <end position="81"/>
    </location>
</feature>
<dbReference type="InterPro" id="IPR009955">
    <property type="entry name" value="LEAP-2"/>
</dbReference>
<protein>
    <recommendedName>
        <fullName evidence="4">Liver-expressed antimicrobial peptide 2</fullName>
    </recommendedName>
</protein>
<dbReference type="Gene3D" id="4.10.40.50">
    <property type="match status" value="1"/>
</dbReference>
<evidence type="ECO:0000256" key="8">
    <source>
        <dbReference type="ARBA" id="ARBA00022729"/>
    </source>
</evidence>